<gene>
    <name evidence="21" type="primary">ND5</name>
</gene>
<dbReference type="GeneID" id="39110791"/>
<feature type="transmembrane region" description="Helical" evidence="17">
    <location>
        <begin position="183"/>
        <end position="201"/>
    </location>
</feature>
<feature type="transmembrane region" description="Helical" evidence="17">
    <location>
        <begin position="492"/>
        <end position="511"/>
    </location>
</feature>
<dbReference type="GO" id="GO:0008137">
    <property type="term" value="F:NADH dehydrogenase (ubiquinone) activity"/>
    <property type="evidence" value="ECO:0007669"/>
    <property type="project" value="UniProtKB-EC"/>
</dbReference>
<dbReference type="InterPro" id="IPR001750">
    <property type="entry name" value="ND/Mrp_TM"/>
</dbReference>
<keyword evidence="6" id="KW-0679">Respiratory chain</keyword>
<evidence type="ECO:0000256" key="15">
    <source>
        <dbReference type="ARBA" id="ARBA00023136"/>
    </source>
</evidence>
<feature type="transmembrane region" description="Helical" evidence="17">
    <location>
        <begin position="557"/>
        <end position="575"/>
    </location>
</feature>
<evidence type="ECO:0000256" key="11">
    <source>
        <dbReference type="ARBA" id="ARBA00022989"/>
    </source>
</evidence>
<dbReference type="GO" id="GO:0005743">
    <property type="term" value="C:mitochondrial inner membrane"/>
    <property type="evidence" value="ECO:0007669"/>
    <property type="project" value="UniProtKB-SubCell"/>
</dbReference>
<evidence type="ECO:0000256" key="12">
    <source>
        <dbReference type="ARBA" id="ARBA00023027"/>
    </source>
</evidence>
<dbReference type="InterPro" id="IPR010934">
    <property type="entry name" value="NADH_DH_su5_C"/>
</dbReference>
<dbReference type="GO" id="GO:0003954">
    <property type="term" value="F:NADH dehydrogenase activity"/>
    <property type="evidence" value="ECO:0007669"/>
    <property type="project" value="TreeGrafter"/>
</dbReference>
<evidence type="ECO:0000256" key="16">
    <source>
        <dbReference type="ARBA" id="ARBA00049551"/>
    </source>
</evidence>
<feature type="transmembrane region" description="Helical" evidence="17">
    <location>
        <begin position="419"/>
        <end position="441"/>
    </location>
</feature>
<feature type="transmembrane region" description="Helical" evidence="17">
    <location>
        <begin position="332"/>
        <end position="356"/>
    </location>
</feature>
<keyword evidence="15 17" id="KW-0472">Membrane</keyword>
<protein>
    <recommendedName>
        <fullName evidence="4 17">NADH-ubiquinone oxidoreductase chain 5</fullName>
        <ecNumber evidence="3 17">7.1.1.2</ecNumber>
    </recommendedName>
</protein>
<keyword evidence="8" id="KW-0999">Mitochondrion inner membrane</keyword>
<feature type="domain" description="NADH-Ubiquinone oxidoreductase (complex I) chain 5 N-terminal" evidence="19">
    <location>
        <begin position="42"/>
        <end position="89"/>
    </location>
</feature>
<evidence type="ECO:0000256" key="14">
    <source>
        <dbReference type="ARBA" id="ARBA00023128"/>
    </source>
</evidence>
<evidence type="ECO:0000256" key="13">
    <source>
        <dbReference type="ARBA" id="ARBA00023075"/>
    </source>
</evidence>
<evidence type="ECO:0000256" key="10">
    <source>
        <dbReference type="ARBA" id="ARBA00022982"/>
    </source>
</evidence>
<evidence type="ECO:0000256" key="2">
    <source>
        <dbReference type="ARBA" id="ARBA00004448"/>
    </source>
</evidence>
<keyword evidence="5 17" id="KW-0813">Transport</keyword>
<dbReference type="EC" id="7.1.1.2" evidence="3 17"/>
<evidence type="ECO:0000256" key="8">
    <source>
        <dbReference type="ARBA" id="ARBA00022792"/>
    </source>
</evidence>
<sequence length="576" mass="66029">MRMSSCKIYFLLFIYLSFNIFLTGIYFLILDFNLFFEFNIVNLDSISIVMTIFLDWMSLIFMSFVLFIAAMVILYSEDYLHSDKSVNRFILLVVLFVLSMMLLIISPNLISILLGWDGLGLVSYALVIYYQNVKSYNAGMLTALSNRVGDAALLVAIAWMVNYGSWNFIFYLDLFNDDFNMKVILLLIILAAMTKSAQIPFSSWLPAAMAAPTPVSSLVHSSTLVTAGVYLLIRFSESFSYNMMNLLLFVSLFTMFMAGLGANFEFDLKKIIALSTLSQLGLMISILALGSVDLAFFHLLIHAFFKALLFMCAGVIIHSLANCQDIRFMGGLVWSMPVTCTMFNVCNLSLCGLPFLSGFYSKDMVVEVMSMGYVNLFVYMIFYLSVGLTACYSFRLTYYSLSGNFNYLSLNVLMEEKSYMLKGMSGLIMLVVFMGSMLMWILFPEPYFICLPLYMKLLTLGLIILGMWIGYELAKLKLNYKLYSHKNLALSFFFASMWNMPVLSTLGISYYPLLVGDIYLKTQDQGWMEYYGGQNLYYSLKKTSRLMQFLSLNYFKTYLFFIIIWVILFIIWMILF</sequence>
<evidence type="ECO:0000256" key="1">
    <source>
        <dbReference type="ARBA" id="ARBA00003257"/>
    </source>
</evidence>
<evidence type="ECO:0000259" key="20">
    <source>
        <dbReference type="Pfam" id="PF06455"/>
    </source>
</evidence>
<dbReference type="PRINTS" id="PR01434">
    <property type="entry name" value="NADHDHGNASE5"/>
</dbReference>
<feature type="transmembrane region" description="Helical" evidence="17">
    <location>
        <begin position="213"/>
        <end position="233"/>
    </location>
</feature>
<dbReference type="InterPro" id="IPR003945">
    <property type="entry name" value="NU5C-like"/>
</dbReference>
<comment type="similarity">
    <text evidence="17">Belongs to the complex I subunit 5 family.</text>
</comment>
<dbReference type="InterPro" id="IPR001516">
    <property type="entry name" value="Proton_antipo_N"/>
</dbReference>
<dbReference type="GO" id="GO:0015990">
    <property type="term" value="P:electron transport coupled proton transport"/>
    <property type="evidence" value="ECO:0007669"/>
    <property type="project" value="TreeGrafter"/>
</dbReference>
<keyword evidence="14 17" id="KW-0496">Mitochondrion</keyword>
<dbReference type="Pfam" id="PF06455">
    <property type="entry name" value="NADH5_C"/>
    <property type="match status" value="1"/>
</dbReference>
<keyword evidence="9" id="KW-1278">Translocase</keyword>
<keyword evidence="11 17" id="KW-1133">Transmembrane helix</keyword>
<feature type="transmembrane region" description="Helical" evidence="17">
    <location>
        <begin position="151"/>
        <end position="171"/>
    </location>
</feature>
<dbReference type="Pfam" id="PF00662">
    <property type="entry name" value="Proton_antipo_N"/>
    <property type="match status" value="1"/>
</dbReference>
<feature type="transmembrane region" description="Helical" evidence="17">
    <location>
        <begin position="296"/>
        <end position="320"/>
    </location>
</feature>
<feature type="transmembrane region" description="Helical" evidence="17">
    <location>
        <begin position="12"/>
        <end position="36"/>
    </location>
</feature>
<evidence type="ECO:0000256" key="4">
    <source>
        <dbReference type="ARBA" id="ARBA00021096"/>
    </source>
</evidence>
<reference evidence="21" key="1">
    <citation type="submission" date="2018-04" db="EMBL/GenBank/DDBJ databases">
        <title>The complete mitochondrial genome of Myllocerinus aurolineatus.</title>
        <authorList>
            <person name="Chen S.C."/>
            <person name="Wang X.Q."/>
            <person name="Jiang H.Y."/>
            <person name="Peng P."/>
        </authorList>
    </citation>
    <scope>NUCLEOTIDE SEQUENCE</scope>
</reference>
<keyword evidence="13 17" id="KW-0830">Ubiquinone</keyword>
<keyword evidence="7 17" id="KW-0812">Transmembrane</keyword>
<keyword evidence="12 17" id="KW-0520">NAD</keyword>
<feature type="transmembrane region" description="Helical" evidence="17">
    <location>
        <begin position="86"/>
        <end position="105"/>
    </location>
</feature>
<evidence type="ECO:0000256" key="6">
    <source>
        <dbReference type="ARBA" id="ARBA00022660"/>
    </source>
</evidence>
<name>A0A411LW35_9CUCU</name>
<comment type="function">
    <text evidence="17">Core subunit of the mitochondrial membrane respiratory chain NADH dehydrogenase (Complex I) which catalyzes electron transfer from NADH through the respiratory chain, using ubiquinone as an electron acceptor. Essential for the catalytic activity and assembly of complex I.</text>
</comment>
<feature type="transmembrane region" description="Helical" evidence="17">
    <location>
        <begin position="271"/>
        <end position="290"/>
    </location>
</feature>
<comment type="subcellular location">
    <subcellularLocation>
        <location evidence="2">Mitochondrion inner membrane</location>
        <topology evidence="2">Multi-pass membrane protein</topology>
    </subcellularLocation>
</comment>
<dbReference type="AlphaFoldDB" id="A0A411LW35"/>
<comment type="function">
    <text evidence="1">Core subunit of the mitochondrial membrane respiratory chain NADH dehydrogenase (Complex I) that is believed to belong to the minimal assembly required for catalysis. Complex I functions in the transfer of electrons from NADH to the respiratory chain. The immediate electron acceptor for the enzyme is believed to be ubiquinone.</text>
</comment>
<feature type="transmembrane region" description="Helical" evidence="17">
    <location>
        <begin position="239"/>
        <end position="259"/>
    </location>
</feature>
<geneLocation type="mitochondrion" evidence="21"/>
<feature type="domain" description="NADH:quinone oxidoreductase/Mrp antiporter transmembrane" evidence="18">
    <location>
        <begin position="106"/>
        <end position="382"/>
    </location>
</feature>
<accession>A0A411LW35</accession>
<evidence type="ECO:0000256" key="17">
    <source>
        <dbReference type="RuleBase" id="RU003404"/>
    </source>
</evidence>
<evidence type="ECO:0000259" key="19">
    <source>
        <dbReference type="Pfam" id="PF00662"/>
    </source>
</evidence>
<evidence type="ECO:0000256" key="5">
    <source>
        <dbReference type="ARBA" id="ARBA00022448"/>
    </source>
</evidence>
<dbReference type="PANTHER" id="PTHR42829">
    <property type="entry name" value="NADH-UBIQUINONE OXIDOREDUCTASE CHAIN 5"/>
    <property type="match status" value="1"/>
</dbReference>
<evidence type="ECO:0000256" key="3">
    <source>
        <dbReference type="ARBA" id="ARBA00012944"/>
    </source>
</evidence>
<evidence type="ECO:0000256" key="7">
    <source>
        <dbReference type="ARBA" id="ARBA00022692"/>
    </source>
</evidence>
<evidence type="ECO:0000256" key="9">
    <source>
        <dbReference type="ARBA" id="ARBA00022967"/>
    </source>
</evidence>
<feature type="transmembrane region" description="Helical" evidence="17">
    <location>
        <begin position="453"/>
        <end position="471"/>
    </location>
</feature>
<dbReference type="RefSeq" id="YP_009555981.1">
    <property type="nucleotide sequence ID" value="NC_040931.1"/>
</dbReference>
<dbReference type="CTD" id="4540"/>
<feature type="domain" description="NADH dehydrogenase subunit 5 C-terminal" evidence="20">
    <location>
        <begin position="392"/>
        <end position="572"/>
    </location>
</feature>
<dbReference type="GO" id="GO:0042773">
    <property type="term" value="P:ATP synthesis coupled electron transport"/>
    <property type="evidence" value="ECO:0007669"/>
    <property type="project" value="InterPro"/>
</dbReference>
<dbReference type="PRINTS" id="PR01435">
    <property type="entry name" value="NPOXDRDTASE5"/>
</dbReference>
<feature type="transmembrane region" description="Helical" evidence="17">
    <location>
        <begin position="48"/>
        <end position="74"/>
    </location>
</feature>
<evidence type="ECO:0000313" key="21">
    <source>
        <dbReference type="EMBL" id="QBF03598.1"/>
    </source>
</evidence>
<evidence type="ECO:0000259" key="18">
    <source>
        <dbReference type="Pfam" id="PF00361"/>
    </source>
</evidence>
<keyword evidence="10" id="KW-0249">Electron transport</keyword>
<dbReference type="PANTHER" id="PTHR42829:SF2">
    <property type="entry name" value="NADH-UBIQUINONE OXIDOREDUCTASE CHAIN 5"/>
    <property type="match status" value="1"/>
</dbReference>
<feature type="transmembrane region" description="Helical" evidence="17">
    <location>
        <begin position="376"/>
        <end position="398"/>
    </location>
</feature>
<proteinExistence type="inferred from homology"/>
<comment type="catalytic activity">
    <reaction evidence="16 17">
        <text>a ubiquinone + NADH + 5 H(+)(in) = a ubiquinol + NAD(+) + 4 H(+)(out)</text>
        <dbReference type="Rhea" id="RHEA:29091"/>
        <dbReference type="Rhea" id="RHEA-COMP:9565"/>
        <dbReference type="Rhea" id="RHEA-COMP:9566"/>
        <dbReference type="ChEBI" id="CHEBI:15378"/>
        <dbReference type="ChEBI" id="CHEBI:16389"/>
        <dbReference type="ChEBI" id="CHEBI:17976"/>
        <dbReference type="ChEBI" id="CHEBI:57540"/>
        <dbReference type="ChEBI" id="CHEBI:57945"/>
        <dbReference type="EC" id="7.1.1.2"/>
    </reaction>
</comment>
<dbReference type="EMBL" id="MH197100">
    <property type="protein sequence ID" value="QBF03598.1"/>
    <property type="molecule type" value="Genomic_DNA"/>
</dbReference>
<dbReference type="Pfam" id="PF00361">
    <property type="entry name" value="Proton_antipo_M"/>
    <property type="match status" value="1"/>
</dbReference>
<organism evidence="21">
    <name type="scientific">Myllocerinus aurolineatus</name>
    <dbReference type="NCBI Taxonomy" id="2527849"/>
    <lineage>
        <taxon>Eukaryota</taxon>
        <taxon>Metazoa</taxon>
        <taxon>Ecdysozoa</taxon>
        <taxon>Arthropoda</taxon>
        <taxon>Hexapoda</taxon>
        <taxon>Insecta</taxon>
        <taxon>Pterygota</taxon>
        <taxon>Neoptera</taxon>
        <taxon>Endopterygota</taxon>
        <taxon>Coleoptera</taxon>
        <taxon>Polyphaga</taxon>
        <taxon>Cucujiformia</taxon>
        <taxon>Curculionidae</taxon>
        <taxon>Entiminae</taxon>
        <taxon>Cyphicerini</taxon>
        <taxon>Myllocerinus</taxon>
    </lineage>
</organism>